<dbReference type="Gene3D" id="1.25.40.10">
    <property type="entry name" value="Tetratricopeptide repeat domain"/>
    <property type="match status" value="1"/>
</dbReference>
<dbReference type="RefSeq" id="WP_328278016.1">
    <property type="nucleotide sequence ID" value="NZ_JARTLD010000029.1"/>
</dbReference>
<comment type="similarity">
    <text evidence="1">Belongs to the AfsR/DnrI/RedD regulatory family.</text>
</comment>
<dbReference type="Pfam" id="PF00072">
    <property type="entry name" value="Response_reg"/>
    <property type="match status" value="1"/>
</dbReference>
<dbReference type="InterPro" id="IPR051677">
    <property type="entry name" value="AfsR-DnrI-RedD_regulator"/>
</dbReference>
<dbReference type="InterPro" id="IPR011006">
    <property type="entry name" value="CheY-like_superfamily"/>
</dbReference>
<sequence>MIKAFIVDDEEHALNMLELLLKNGGLEVVGRSNNGHDALEQIPQTQPDVLFLDIEMPGMSGLDLADHIRNHDMLVHIVFVTAYDQYAISAFDMAAVDYLLKPVETERLARTIDRIHREHSRTIAVLPLASAGAGGEGSRLVVRLFGAFFAGLDGGPGMKWRTSKEKELLAYLANQEDKRIHRDTIIDNLWPEESYQKAKIYLHTCISLLRKNLKMIGLDGIVKYENGGYYLDPNRICVDVRQYRKRLKDLKQAEYPDAAMIEEALVYHQGPFMPEDAYVWAEQEAEAFEISAYEWRLTLGEKYLQDMRLQEAAETAEKVIESSPYDEEAYRLLMRSYGALGKNNQVHDVYRRLGSKLEELHVRLSEQSRSLYEEICGGTGIH</sequence>
<gene>
    <name evidence="8" type="ORF">P9847_11780</name>
</gene>
<proteinExistence type="inferred from homology"/>
<evidence type="ECO:0000256" key="2">
    <source>
        <dbReference type="ARBA" id="ARBA00023012"/>
    </source>
</evidence>
<dbReference type="SUPFAM" id="SSF52172">
    <property type="entry name" value="CheY-like"/>
    <property type="match status" value="1"/>
</dbReference>
<evidence type="ECO:0000256" key="3">
    <source>
        <dbReference type="ARBA" id="ARBA00023015"/>
    </source>
</evidence>
<keyword evidence="2" id="KW-0902">Two-component regulatory system</keyword>
<evidence type="ECO:0000313" key="8">
    <source>
        <dbReference type="EMBL" id="MED5017981.1"/>
    </source>
</evidence>
<keyword evidence="9" id="KW-1185">Reference proteome</keyword>
<evidence type="ECO:0000313" key="9">
    <source>
        <dbReference type="Proteomes" id="UP001343257"/>
    </source>
</evidence>
<feature type="modified residue" description="4-aspartylphosphate" evidence="6">
    <location>
        <position position="53"/>
    </location>
</feature>
<dbReference type="InterPro" id="IPR005158">
    <property type="entry name" value="BTAD"/>
</dbReference>
<evidence type="ECO:0000256" key="6">
    <source>
        <dbReference type="PROSITE-ProRule" id="PRU00169"/>
    </source>
</evidence>
<dbReference type="PROSITE" id="PS50110">
    <property type="entry name" value="RESPONSE_REGULATORY"/>
    <property type="match status" value="1"/>
</dbReference>
<dbReference type="Pfam" id="PF00486">
    <property type="entry name" value="Trans_reg_C"/>
    <property type="match status" value="1"/>
</dbReference>
<dbReference type="InterPro" id="IPR001789">
    <property type="entry name" value="Sig_transdc_resp-reg_receiver"/>
</dbReference>
<evidence type="ECO:0000256" key="1">
    <source>
        <dbReference type="ARBA" id="ARBA00005820"/>
    </source>
</evidence>
<dbReference type="SUPFAM" id="SSF48452">
    <property type="entry name" value="TPR-like"/>
    <property type="match status" value="1"/>
</dbReference>
<organism evidence="8 9">
    <name type="scientific">Paenibacillus chibensis</name>
    <dbReference type="NCBI Taxonomy" id="59846"/>
    <lineage>
        <taxon>Bacteria</taxon>
        <taxon>Bacillati</taxon>
        <taxon>Bacillota</taxon>
        <taxon>Bacilli</taxon>
        <taxon>Bacillales</taxon>
        <taxon>Paenibacillaceae</taxon>
        <taxon>Paenibacillus</taxon>
    </lineage>
</organism>
<keyword evidence="6" id="KW-0597">Phosphoprotein</keyword>
<reference evidence="8 9" key="1">
    <citation type="submission" date="2023-03" db="EMBL/GenBank/DDBJ databases">
        <title>Bacillus Genome Sequencing.</title>
        <authorList>
            <person name="Dunlap C."/>
        </authorList>
    </citation>
    <scope>NUCLEOTIDE SEQUENCE [LARGE SCALE GENOMIC DNA]</scope>
    <source>
        <strain evidence="8 9">NRS-52</strain>
    </source>
</reference>
<dbReference type="Proteomes" id="UP001343257">
    <property type="component" value="Unassembled WGS sequence"/>
</dbReference>
<dbReference type="InterPro" id="IPR011990">
    <property type="entry name" value="TPR-like_helical_dom_sf"/>
</dbReference>
<comment type="caution">
    <text evidence="8">The sequence shown here is derived from an EMBL/GenBank/DDBJ whole genome shotgun (WGS) entry which is preliminary data.</text>
</comment>
<name>A0ABU6PUY7_9BACL</name>
<keyword evidence="3" id="KW-0805">Transcription regulation</keyword>
<evidence type="ECO:0000256" key="4">
    <source>
        <dbReference type="ARBA" id="ARBA00023125"/>
    </source>
</evidence>
<dbReference type="InterPro" id="IPR036388">
    <property type="entry name" value="WH-like_DNA-bd_sf"/>
</dbReference>
<dbReference type="Gene3D" id="3.40.50.2300">
    <property type="match status" value="1"/>
</dbReference>
<dbReference type="SMART" id="SM00862">
    <property type="entry name" value="Trans_reg_C"/>
    <property type="match status" value="1"/>
</dbReference>
<dbReference type="Gene3D" id="1.10.10.10">
    <property type="entry name" value="Winged helix-like DNA-binding domain superfamily/Winged helix DNA-binding domain"/>
    <property type="match status" value="1"/>
</dbReference>
<dbReference type="InterPro" id="IPR016032">
    <property type="entry name" value="Sig_transdc_resp-reg_C-effctor"/>
</dbReference>
<dbReference type="PANTHER" id="PTHR35807">
    <property type="entry name" value="TRANSCRIPTIONAL REGULATOR REDD-RELATED"/>
    <property type="match status" value="1"/>
</dbReference>
<dbReference type="SMART" id="SM01043">
    <property type="entry name" value="BTAD"/>
    <property type="match status" value="1"/>
</dbReference>
<accession>A0ABU6PUY7</accession>
<evidence type="ECO:0000259" key="7">
    <source>
        <dbReference type="PROSITE" id="PS50110"/>
    </source>
</evidence>
<dbReference type="SMART" id="SM00448">
    <property type="entry name" value="REC"/>
    <property type="match status" value="1"/>
</dbReference>
<dbReference type="SUPFAM" id="SSF46894">
    <property type="entry name" value="C-terminal effector domain of the bipartite response regulators"/>
    <property type="match status" value="1"/>
</dbReference>
<dbReference type="InterPro" id="IPR001867">
    <property type="entry name" value="OmpR/PhoB-type_DNA-bd"/>
</dbReference>
<keyword evidence="4" id="KW-0238">DNA-binding</keyword>
<protein>
    <submittedName>
        <fullName evidence="8">Response regulator</fullName>
    </submittedName>
</protein>
<keyword evidence="5" id="KW-0804">Transcription</keyword>
<dbReference type="Pfam" id="PF03704">
    <property type="entry name" value="BTAD"/>
    <property type="match status" value="1"/>
</dbReference>
<feature type="domain" description="Response regulatory" evidence="7">
    <location>
        <begin position="3"/>
        <end position="116"/>
    </location>
</feature>
<dbReference type="EMBL" id="JARTLD010000029">
    <property type="protein sequence ID" value="MED5017981.1"/>
    <property type="molecule type" value="Genomic_DNA"/>
</dbReference>
<evidence type="ECO:0000256" key="5">
    <source>
        <dbReference type="ARBA" id="ARBA00023163"/>
    </source>
</evidence>